<dbReference type="PROSITE" id="PS50010">
    <property type="entry name" value="DH_2"/>
    <property type="match status" value="1"/>
</dbReference>
<feature type="compositionally biased region" description="Basic and acidic residues" evidence="1">
    <location>
        <begin position="164"/>
        <end position="186"/>
    </location>
</feature>
<feature type="compositionally biased region" description="Low complexity" evidence="1">
    <location>
        <begin position="935"/>
        <end position="950"/>
    </location>
</feature>
<evidence type="ECO:0000313" key="4">
    <source>
        <dbReference type="Proteomes" id="UP000007110"/>
    </source>
</evidence>
<feature type="compositionally biased region" description="Basic and acidic residues" evidence="1">
    <location>
        <begin position="649"/>
        <end position="663"/>
    </location>
</feature>
<dbReference type="EnsemblMetazoa" id="XM_030999287">
    <property type="protein sequence ID" value="XP_030855147"/>
    <property type="gene ID" value="LOC105437760"/>
</dbReference>
<dbReference type="RefSeq" id="XP_030855147.1">
    <property type="nucleotide sequence ID" value="XM_030999287.1"/>
</dbReference>
<dbReference type="Pfam" id="PF00621">
    <property type="entry name" value="RhoGEF"/>
    <property type="match status" value="1"/>
</dbReference>
<dbReference type="OrthoDB" id="245697at2759"/>
<proteinExistence type="predicted"/>
<keyword evidence="4" id="KW-1185">Reference proteome</keyword>
<feature type="compositionally biased region" description="Basic and acidic residues" evidence="1">
    <location>
        <begin position="531"/>
        <end position="544"/>
    </location>
</feature>
<dbReference type="SMART" id="SM00325">
    <property type="entry name" value="RhoGEF"/>
    <property type="match status" value="1"/>
</dbReference>
<feature type="compositionally biased region" description="Basic residues" evidence="1">
    <location>
        <begin position="838"/>
        <end position="851"/>
    </location>
</feature>
<feature type="compositionally biased region" description="Polar residues" evidence="1">
    <location>
        <begin position="500"/>
        <end position="509"/>
    </location>
</feature>
<evidence type="ECO:0000313" key="3">
    <source>
        <dbReference type="EnsemblMetazoa" id="XP_030855147"/>
    </source>
</evidence>
<feature type="compositionally biased region" description="Polar residues" evidence="1">
    <location>
        <begin position="280"/>
        <end position="306"/>
    </location>
</feature>
<feature type="compositionally biased region" description="Basic residues" evidence="1">
    <location>
        <begin position="664"/>
        <end position="673"/>
    </location>
</feature>
<feature type="compositionally biased region" description="Low complexity" evidence="1">
    <location>
        <begin position="856"/>
        <end position="870"/>
    </location>
</feature>
<reference evidence="3" key="2">
    <citation type="submission" date="2021-01" db="UniProtKB">
        <authorList>
            <consortium name="EnsemblMetazoa"/>
        </authorList>
    </citation>
    <scope>IDENTIFICATION</scope>
</reference>
<evidence type="ECO:0000259" key="2">
    <source>
        <dbReference type="PROSITE" id="PS50010"/>
    </source>
</evidence>
<dbReference type="GeneID" id="105437760"/>
<dbReference type="PANTHER" id="PTHR46944">
    <property type="entry name" value="RHO GUANINE NUCLEOTIDE EXCHANGE FACTOR 33"/>
    <property type="match status" value="1"/>
</dbReference>
<feature type="compositionally biased region" description="Polar residues" evidence="1">
    <location>
        <begin position="189"/>
        <end position="207"/>
    </location>
</feature>
<feature type="region of interest" description="Disordered" evidence="1">
    <location>
        <begin position="822"/>
        <end position="870"/>
    </location>
</feature>
<feature type="region of interest" description="Disordered" evidence="1">
    <location>
        <begin position="155"/>
        <end position="251"/>
    </location>
</feature>
<sequence>MPSAFTDEFDDRDDITAYDVDLDESYLSSRSSYKMSTSRTEGLRVPSPAFVRGLPSDDMEASRQGGVRVPSPAFGRADAENHGNLEEQIIELHYLVQEMKEGFVLAMQELSRIQNGDRVLQETLEKHKSDSDAKVEQLTKMVETLQSELGKAVNEVNKNNETTTDLKRQSKELRDQQDIIKNKMEENTDAVNRPSQTHSNKTSQSDESGFHRDVFEDPKDSVPPMLQPFIDSLPEAGDNTVDPDSDSDNSTIQSADQMMKLSRMFAEEYHRHRARLASPATDNLLFNRNSGENEQNSERTIGSNDSDTSRRRRIVESLLSSERTYVSHLRFIQECIIQPLVIESIVPLSDINVMFPPCFGELHHEHSAFLEALETRLSDWKWKGIMGDVLARLSGGDGSSLFQLYTSYVKSFADGLSILAHHLGTSQNFYQFIEKQLVENGKGKIDPITYLMAPLHRIAYYVHSMKRLLKYTAKNHPDRFHVEACLKQLNGLVKDINLLTSQDQPSPTTREAYRSERRNSKASSLSSMETTLRDSGVHSMEGERGMTSISPTEIKQMWGTRQSTCNKRSKGRRKSVTSEALKLNLHEHNDRVGQVAMSFPPNHPNRGPSYNDGAQLSGNTHLVAQYPENSVVPVPGMLGKGINAANFANHDDRQPGDVIDTTRQRRKSRGRRMSLSRLQSFGVYGEEVDTDLENMGYVPSTPANAMPRSFTQNGNSRMRQHRKSVDGMAMGYGHHAISESLLAAHHALLEGHSNLKRMQYRSSDNVPSVTMESMPNFISLADLKRHNFSQGMDVVRPLPQHLRTGTQSRLYARRKSVDVGALQAHIIREEQRAEPPRPRSRRTSHSPRPHSPKAPSPTRRITPPSRSHPIVETQAKNLNGLSEREADAITQQVFVRTCSIAEDDPKDPRQKKGHFKHSLKNIFKRRGPGSRVMELNDNSNKSPLNNNYLSPEPEEGGRTLSPKPSDRSRNSIQRSRTVDLESYVDEDGEPCSAV</sequence>
<feature type="compositionally biased region" description="Acidic residues" evidence="1">
    <location>
        <begin position="982"/>
        <end position="994"/>
    </location>
</feature>
<feature type="domain" description="DH" evidence="2">
    <location>
        <begin position="310"/>
        <end position="499"/>
    </location>
</feature>
<dbReference type="InterPro" id="IPR042849">
    <property type="entry name" value="ARHGEF33"/>
</dbReference>
<dbReference type="InterPro" id="IPR000219">
    <property type="entry name" value="DH_dom"/>
</dbReference>
<dbReference type="CDD" id="cd00160">
    <property type="entry name" value="RhoGEF"/>
    <property type="match status" value="1"/>
</dbReference>
<feature type="compositionally biased region" description="Basic and acidic residues" evidence="1">
    <location>
        <begin position="826"/>
        <end position="837"/>
    </location>
</feature>
<organism evidence="3 4">
    <name type="scientific">Strongylocentrotus purpuratus</name>
    <name type="common">Purple sea urchin</name>
    <dbReference type="NCBI Taxonomy" id="7668"/>
    <lineage>
        <taxon>Eukaryota</taxon>
        <taxon>Metazoa</taxon>
        <taxon>Echinodermata</taxon>
        <taxon>Eleutherozoa</taxon>
        <taxon>Echinozoa</taxon>
        <taxon>Echinoidea</taxon>
        <taxon>Euechinoidea</taxon>
        <taxon>Echinacea</taxon>
        <taxon>Camarodonta</taxon>
        <taxon>Echinidea</taxon>
        <taxon>Strongylocentrotidae</taxon>
        <taxon>Strongylocentrotus</taxon>
    </lineage>
</organism>
<dbReference type="PANTHER" id="PTHR46944:SF1">
    <property type="entry name" value="RHO GUANINE NUCLEOTIDE EXCHANGE FACTOR 33"/>
    <property type="match status" value="1"/>
</dbReference>
<protein>
    <recommendedName>
        <fullName evidence="2">DH domain-containing protein</fullName>
    </recommendedName>
</protein>
<dbReference type="GO" id="GO:0005085">
    <property type="term" value="F:guanyl-nucleotide exchange factor activity"/>
    <property type="evidence" value="ECO:0007669"/>
    <property type="project" value="InterPro"/>
</dbReference>
<name>A0A7M7T5D6_STRPU</name>
<dbReference type="Proteomes" id="UP000007110">
    <property type="component" value="Unassembled WGS sequence"/>
</dbReference>
<feature type="region of interest" description="Disordered" evidence="1">
    <location>
        <begin position="923"/>
        <end position="994"/>
    </location>
</feature>
<dbReference type="AlphaFoldDB" id="A0A7M7T5D6"/>
<feature type="region of interest" description="Disordered" evidence="1">
    <location>
        <begin position="280"/>
        <end position="308"/>
    </location>
</feature>
<dbReference type="InterPro" id="IPR035899">
    <property type="entry name" value="DBL_dom_sf"/>
</dbReference>
<evidence type="ECO:0000256" key="1">
    <source>
        <dbReference type="SAM" id="MobiDB-lite"/>
    </source>
</evidence>
<dbReference type="Gene3D" id="1.20.900.10">
    <property type="entry name" value="Dbl homology (DH) domain"/>
    <property type="match status" value="1"/>
</dbReference>
<feature type="region of interest" description="Disordered" evidence="1">
    <location>
        <begin position="500"/>
        <end position="545"/>
    </location>
</feature>
<reference evidence="4" key="1">
    <citation type="submission" date="2015-02" db="EMBL/GenBank/DDBJ databases">
        <title>Genome sequencing for Strongylocentrotus purpuratus.</title>
        <authorList>
            <person name="Murali S."/>
            <person name="Liu Y."/>
            <person name="Vee V."/>
            <person name="English A."/>
            <person name="Wang M."/>
            <person name="Skinner E."/>
            <person name="Han Y."/>
            <person name="Muzny D.M."/>
            <person name="Worley K.C."/>
            <person name="Gibbs R.A."/>
        </authorList>
    </citation>
    <scope>NUCLEOTIDE SEQUENCE</scope>
</reference>
<dbReference type="InParanoid" id="A0A7M7T5D6"/>
<dbReference type="OMA" id="GKGPNFN"/>
<dbReference type="SUPFAM" id="SSF48065">
    <property type="entry name" value="DBL homology domain (DH-domain)"/>
    <property type="match status" value="1"/>
</dbReference>
<accession>A0A7M7T5D6</accession>
<dbReference type="KEGG" id="spu:105437760"/>
<feature type="compositionally biased region" description="Basic and acidic residues" evidence="1">
    <location>
        <begin position="208"/>
        <end position="220"/>
    </location>
</feature>
<feature type="region of interest" description="Disordered" evidence="1">
    <location>
        <begin position="646"/>
        <end position="673"/>
    </location>
</feature>
<feature type="compositionally biased region" description="Polar residues" evidence="1">
    <location>
        <begin position="521"/>
        <end position="530"/>
    </location>
</feature>